<dbReference type="Pfam" id="PF08281">
    <property type="entry name" value="Sigma70_r4_2"/>
    <property type="match status" value="1"/>
</dbReference>
<name>A0ABT0BWG8_9BACT</name>
<dbReference type="NCBIfam" id="TIGR02985">
    <property type="entry name" value="Sig70_bacteroi1"/>
    <property type="match status" value="1"/>
</dbReference>
<dbReference type="SUPFAM" id="SSF88659">
    <property type="entry name" value="Sigma3 and sigma4 domains of RNA polymerase sigma factors"/>
    <property type="match status" value="1"/>
</dbReference>
<dbReference type="SUPFAM" id="SSF88946">
    <property type="entry name" value="Sigma2 domain of RNA polymerase sigma factors"/>
    <property type="match status" value="1"/>
</dbReference>
<evidence type="ECO:0000256" key="3">
    <source>
        <dbReference type="ARBA" id="ARBA00023082"/>
    </source>
</evidence>
<dbReference type="PANTHER" id="PTHR43133">
    <property type="entry name" value="RNA POLYMERASE ECF-TYPE SIGMA FACTO"/>
    <property type="match status" value="1"/>
</dbReference>
<protein>
    <submittedName>
        <fullName evidence="7">RNA polymerase sigma-70 factor</fullName>
    </submittedName>
</protein>
<dbReference type="InterPro" id="IPR039425">
    <property type="entry name" value="RNA_pol_sigma-70-like"/>
</dbReference>
<dbReference type="InterPro" id="IPR013325">
    <property type="entry name" value="RNA_pol_sigma_r2"/>
</dbReference>
<dbReference type="EMBL" id="JAKZMM010000001">
    <property type="protein sequence ID" value="MCJ2379129.1"/>
    <property type="molecule type" value="Genomic_DNA"/>
</dbReference>
<gene>
    <name evidence="7" type="ORF">MUN53_00575</name>
</gene>
<dbReference type="Gene3D" id="1.10.1740.10">
    <property type="match status" value="1"/>
</dbReference>
<accession>A0ABT0BWG8</accession>
<evidence type="ECO:0000313" key="8">
    <source>
        <dbReference type="Proteomes" id="UP001165444"/>
    </source>
</evidence>
<evidence type="ECO:0000259" key="6">
    <source>
        <dbReference type="Pfam" id="PF08281"/>
    </source>
</evidence>
<dbReference type="InterPro" id="IPR036388">
    <property type="entry name" value="WH-like_DNA-bd_sf"/>
</dbReference>
<evidence type="ECO:0000256" key="1">
    <source>
        <dbReference type="ARBA" id="ARBA00010641"/>
    </source>
</evidence>
<dbReference type="Pfam" id="PF04542">
    <property type="entry name" value="Sigma70_r2"/>
    <property type="match status" value="1"/>
</dbReference>
<dbReference type="NCBIfam" id="TIGR02937">
    <property type="entry name" value="sigma70-ECF"/>
    <property type="match status" value="1"/>
</dbReference>
<dbReference type="InterPro" id="IPR014327">
    <property type="entry name" value="RNA_pol_sigma70_bacteroid"/>
</dbReference>
<dbReference type="InterPro" id="IPR007627">
    <property type="entry name" value="RNA_pol_sigma70_r2"/>
</dbReference>
<comment type="caution">
    <text evidence="7">The sequence shown here is derived from an EMBL/GenBank/DDBJ whole genome shotgun (WGS) entry which is preliminary data.</text>
</comment>
<reference evidence="7 8" key="1">
    <citation type="submission" date="2022-03" db="EMBL/GenBank/DDBJ databases">
        <title>Parabacteroides sp. nov. isolated from swine feces.</title>
        <authorList>
            <person name="Bak J.E."/>
        </authorList>
    </citation>
    <scope>NUCLEOTIDE SEQUENCE [LARGE SCALE GENOMIC DNA]</scope>
    <source>
        <strain evidence="7 8">AGMB00274</strain>
    </source>
</reference>
<feature type="domain" description="RNA polymerase sigma-70 region 2" evidence="5">
    <location>
        <begin position="14"/>
        <end position="78"/>
    </location>
</feature>
<dbReference type="Proteomes" id="UP001165444">
    <property type="component" value="Unassembled WGS sequence"/>
</dbReference>
<proteinExistence type="inferred from homology"/>
<dbReference type="Gene3D" id="1.10.10.10">
    <property type="entry name" value="Winged helix-like DNA-binding domain superfamily/Winged helix DNA-binding domain"/>
    <property type="match status" value="1"/>
</dbReference>
<comment type="similarity">
    <text evidence="1">Belongs to the sigma-70 factor family. ECF subfamily.</text>
</comment>
<dbReference type="RefSeq" id="WP_243322946.1">
    <property type="nucleotide sequence ID" value="NZ_JAKZMM010000001.1"/>
</dbReference>
<dbReference type="InterPro" id="IPR013249">
    <property type="entry name" value="RNA_pol_sigma70_r4_t2"/>
</dbReference>
<dbReference type="InterPro" id="IPR013324">
    <property type="entry name" value="RNA_pol_sigma_r3/r4-like"/>
</dbReference>
<sequence length="168" mass="20220">MLNQSDKRSLFEQLFKKNYSRLCGLAYQYLNDVEESKDVVNDIFEIVWNKFHTLQMDTIDTYLMKSIRNRCLNLLEHRKVQQQYGTSFSELDLFEEEMDWEDKERTLEKIESVCKELPDKTRYILSQCYFHHKTYKEVALELQITPDAVKKHIVKALKILREAVRKSE</sequence>
<keyword evidence="3" id="KW-0731">Sigma factor</keyword>
<feature type="domain" description="RNA polymerase sigma factor 70 region 4 type 2" evidence="6">
    <location>
        <begin position="109"/>
        <end position="159"/>
    </location>
</feature>
<dbReference type="InterPro" id="IPR014284">
    <property type="entry name" value="RNA_pol_sigma-70_dom"/>
</dbReference>
<keyword evidence="4" id="KW-0804">Transcription</keyword>
<keyword evidence="8" id="KW-1185">Reference proteome</keyword>
<evidence type="ECO:0000256" key="4">
    <source>
        <dbReference type="ARBA" id="ARBA00023163"/>
    </source>
</evidence>
<keyword evidence="2" id="KW-0805">Transcription regulation</keyword>
<organism evidence="7 8">
    <name type="scientific">Parabacteroides faecalis</name>
    <dbReference type="NCBI Taxonomy" id="2924040"/>
    <lineage>
        <taxon>Bacteria</taxon>
        <taxon>Pseudomonadati</taxon>
        <taxon>Bacteroidota</taxon>
        <taxon>Bacteroidia</taxon>
        <taxon>Bacteroidales</taxon>
        <taxon>Tannerellaceae</taxon>
        <taxon>Parabacteroides</taxon>
    </lineage>
</organism>
<evidence type="ECO:0000259" key="5">
    <source>
        <dbReference type="Pfam" id="PF04542"/>
    </source>
</evidence>
<evidence type="ECO:0000256" key="2">
    <source>
        <dbReference type="ARBA" id="ARBA00023015"/>
    </source>
</evidence>
<evidence type="ECO:0000313" key="7">
    <source>
        <dbReference type="EMBL" id="MCJ2379129.1"/>
    </source>
</evidence>
<dbReference type="PANTHER" id="PTHR43133:SF46">
    <property type="entry name" value="RNA POLYMERASE SIGMA-70 FACTOR ECF SUBFAMILY"/>
    <property type="match status" value="1"/>
</dbReference>